<keyword evidence="1" id="KW-0812">Transmembrane</keyword>
<organism evidence="2 3">
    <name type="scientific">Aduncisulcus paluster</name>
    <dbReference type="NCBI Taxonomy" id="2918883"/>
    <lineage>
        <taxon>Eukaryota</taxon>
        <taxon>Metamonada</taxon>
        <taxon>Carpediemonas-like organisms</taxon>
        <taxon>Aduncisulcus</taxon>
    </lineage>
</organism>
<feature type="transmembrane region" description="Helical" evidence="1">
    <location>
        <begin position="307"/>
        <end position="327"/>
    </location>
</feature>
<accession>A0ABQ5KGZ7</accession>
<protein>
    <submittedName>
        <fullName evidence="2">Uncharacterized protein</fullName>
    </submittedName>
</protein>
<evidence type="ECO:0000313" key="2">
    <source>
        <dbReference type="EMBL" id="GKT31803.1"/>
    </source>
</evidence>
<reference evidence="2" key="1">
    <citation type="submission" date="2022-03" db="EMBL/GenBank/DDBJ databases">
        <title>Draft genome sequence of Aduncisulcus paluster, a free-living microaerophilic Fornicata.</title>
        <authorList>
            <person name="Yuyama I."/>
            <person name="Kume K."/>
            <person name="Tamura T."/>
            <person name="Inagaki Y."/>
            <person name="Hashimoto T."/>
        </authorList>
    </citation>
    <scope>NUCLEOTIDE SEQUENCE</scope>
    <source>
        <strain evidence="2">NY0171</strain>
    </source>
</reference>
<name>A0ABQ5KGZ7_9EUKA</name>
<keyword evidence="1" id="KW-1133">Transmembrane helix</keyword>
<evidence type="ECO:0000256" key="1">
    <source>
        <dbReference type="SAM" id="Phobius"/>
    </source>
</evidence>
<comment type="caution">
    <text evidence="2">The sequence shown here is derived from an EMBL/GenBank/DDBJ whole genome shotgun (WGS) entry which is preliminary data.</text>
</comment>
<sequence>MSGKVCSLALLLIAIVCGIAGGILLWQGYDGVYYSRMDDFHESMLGFEDQPNDVTADLPKMQWLFTFGDYYSSDYVSDDWYTRGHDVTEIDSNSCKYTMSRLDYDNYTSKYGGVGNTFGYYETIAGKACSYSYNLTQQIEPNVETFLYIEYHDDNGGGMTNADYSTWTRTIPQYNNSYESYTYYSAGDCSYDYGAYCFGGYDYYWAADTCVFIEWPVSVLISYSHDSLENNNHGVPGNSENDGVLTSNMVFNDPDGTQNEIMAAYGCGSISAFPTCSTDLYVFQENDPCFNYMLDYPNGFGADPDGLVVWGWVCVSVAGLALLLSLVSCCAAKKKKQEQGYAPLITPQPVPNIPPGRGIYAI</sequence>
<dbReference type="Proteomes" id="UP001057375">
    <property type="component" value="Unassembled WGS sequence"/>
</dbReference>
<keyword evidence="1" id="KW-0472">Membrane</keyword>
<dbReference type="EMBL" id="BQXS01009744">
    <property type="protein sequence ID" value="GKT31803.1"/>
    <property type="molecule type" value="Genomic_DNA"/>
</dbReference>
<proteinExistence type="predicted"/>
<keyword evidence="3" id="KW-1185">Reference proteome</keyword>
<gene>
    <name evidence="2" type="ORF">ADUPG1_006152</name>
</gene>
<evidence type="ECO:0000313" key="3">
    <source>
        <dbReference type="Proteomes" id="UP001057375"/>
    </source>
</evidence>